<evidence type="ECO:0000313" key="1">
    <source>
        <dbReference type="EMBL" id="SEJ13985.1"/>
    </source>
</evidence>
<gene>
    <name evidence="1" type="ORF">SAMN04488127_1082</name>
</gene>
<protein>
    <submittedName>
        <fullName evidence="1">Uncharacterized protein</fullName>
    </submittedName>
</protein>
<dbReference type="EMBL" id="FNZF01000002">
    <property type="protein sequence ID" value="SEJ13985.1"/>
    <property type="molecule type" value="Genomic_DNA"/>
</dbReference>
<dbReference type="OrthoDB" id="2365803at2"/>
<dbReference type="AlphaFoldDB" id="A0A1H6WNP3"/>
<accession>A0A1H6WNP3</accession>
<dbReference type="STRING" id="426757.SAMN04488127_1082"/>
<evidence type="ECO:0000313" key="2">
    <source>
        <dbReference type="Proteomes" id="UP000199200"/>
    </source>
</evidence>
<sequence>MANSKAKKLRLKIEREDRMNPEQKRFRNVGLTTRVKRDKTKYTRKGRSASDFKSQRGDGLFYLPEHI</sequence>
<keyword evidence="2" id="KW-1185">Reference proteome</keyword>
<organism evidence="1 2">
    <name type="scientific">Bhargavaea ginsengi</name>
    <dbReference type="NCBI Taxonomy" id="426757"/>
    <lineage>
        <taxon>Bacteria</taxon>
        <taxon>Bacillati</taxon>
        <taxon>Bacillota</taxon>
        <taxon>Bacilli</taxon>
        <taxon>Bacillales</taxon>
        <taxon>Caryophanaceae</taxon>
        <taxon>Bhargavaea</taxon>
    </lineage>
</organism>
<name>A0A1H6WNP3_9BACL</name>
<dbReference type="RefSeq" id="WP_092050865.1">
    <property type="nucleotide sequence ID" value="NZ_FNZF01000002.1"/>
</dbReference>
<reference evidence="2" key="1">
    <citation type="submission" date="2016-10" db="EMBL/GenBank/DDBJ databases">
        <authorList>
            <person name="Varghese N."/>
            <person name="Submissions S."/>
        </authorList>
    </citation>
    <scope>NUCLEOTIDE SEQUENCE [LARGE SCALE GENOMIC DNA]</scope>
    <source>
        <strain evidence="2">CGMCC 1.6763</strain>
    </source>
</reference>
<dbReference type="Proteomes" id="UP000199200">
    <property type="component" value="Unassembled WGS sequence"/>
</dbReference>
<proteinExistence type="predicted"/>